<evidence type="ECO:0000313" key="10">
    <source>
        <dbReference type="EMBL" id="CAI2180802.1"/>
    </source>
</evidence>
<comment type="caution">
    <text evidence="10">The sequence shown here is derived from an EMBL/GenBank/DDBJ whole genome shotgun (WGS) entry which is preliminary data.</text>
</comment>
<evidence type="ECO:0000256" key="7">
    <source>
        <dbReference type="ARBA" id="ARBA00047899"/>
    </source>
</evidence>
<evidence type="ECO:0000313" key="11">
    <source>
        <dbReference type="Proteomes" id="UP001153678"/>
    </source>
</evidence>
<keyword evidence="2" id="KW-0723">Serine/threonine-protein kinase</keyword>
<dbReference type="GO" id="GO:0005524">
    <property type="term" value="F:ATP binding"/>
    <property type="evidence" value="ECO:0007669"/>
    <property type="project" value="UniProtKB-KW"/>
</dbReference>
<evidence type="ECO:0000256" key="3">
    <source>
        <dbReference type="ARBA" id="ARBA00022679"/>
    </source>
</evidence>
<feature type="domain" description="Protein kinase" evidence="9">
    <location>
        <begin position="1"/>
        <end position="79"/>
    </location>
</feature>
<keyword evidence="5" id="KW-0418">Kinase</keyword>
<dbReference type="Proteomes" id="UP001153678">
    <property type="component" value="Unassembled WGS sequence"/>
</dbReference>
<comment type="catalytic activity">
    <reaction evidence="7">
        <text>L-threonyl-[protein] + ATP = O-phospho-L-threonyl-[protein] + ADP + H(+)</text>
        <dbReference type="Rhea" id="RHEA:46608"/>
        <dbReference type="Rhea" id="RHEA-COMP:11060"/>
        <dbReference type="Rhea" id="RHEA-COMP:11605"/>
        <dbReference type="ChEBI" id="CHEBI:15378"/>
        <dbReference type="ChEBI" id="CHEBI:30013"/>
        <dbReference type="ChEBI" id="CHEBI:30616"/>
        <dbReference type="ChEBI" id="CHEBI:61977"/>
        <dbReference type="ChEBI" id="CHEBI:456216"/>
        <dbReference type="EC" id="2.7.11.1"/>
    </reaction>
</comment>
<gene>
    <name evidence="10" type="ORF">FWILDA_LOCUS9763</name>
</gene>
<sequence>MLCQIVYGLKAIHNANFIHRDFHSGNIILSDQKCHIGDLGLSQSANNTPLKHNEIYGVVPYIAPEVFNGAPFSKASDIY</sequence>
<dbReference type="PROSITE" id="PS50011">
    <property type="entry name" value="PROTEIN_KINASE_DOM"/>
    <property type="match status" value="1"/>
</dbReference>
<evidence type="ECO:0000256" key="5">
    <source>
        <dbReference type="ARBA" id="ARBA00022777"/>
    </source>
</evidence>
<reference evidence="10" key="1">
    <citation type="submission" date="2022-08" db="EMBL/GenBank/DDBJ databases">
        <authorList>
            <person name="Kallberg Y."/>
            <person name="Tangrot J."/>
            <person name="Rosling A."/>
        </authorList>
    </citation>
    <scope>NUCLEOTIDE SEQUENCE</scope>
    <source>
        <strain evidence="10">Wild A</strain>
    </source>
</reference>
<accession>A0A9W4SVN6</accession>
<dbReference type="PANTHER" id="PTHR24363">
    <property type="entry name" value="SERINE/THREONINE PROTEIN KINASE"/>
    <property type="match status" value="1"/>
</dbReference>
<feature type="non-terminal residue" evidence="10">
    <location>
        <position position="79"/>
    </location>
</feature>
<dbReference type="EC" id="2.7.11.1" evidence="1"/>
<evidence type="ECO:0000256" key="1">
    <source>
        <dbReference type="ARBA" id="ARBA00012513"/>
    </source>
</evidence>
<dbReference type="OrthoDB" id="2439031at2759"/>
<protein>
    <recommendedName>
        <fullName evidence="1">non-specific serine/threonine protein kinase</fullName>
        <ecNumber evidence="1">2.7.11.1</ecNumber>
    </recommendedName>
</protein>
<dbReference type="InterPro" id="IPR011009">
    <property type="entry name" value="Kinase-like_dom_sf"/>
</dbReference>
<dbReference type="AlphaFoldDB" id="A0A9W4SVN6"/>
<name>A0A9W4SVN6_9GLOM</name>
<dbReference type="SUPFAM" id="SSF56112">
    <property type="entry name" value="Protein kinase-like (PK-like)"/>
    <property type="match status" value="1"/>
</dbReference>
<evidence type="ECO:0000256" key="8">
    <source>
        <dbReference type="ARBA" id="ARBA00048679"/>
    </source>
</evidence>
<comment type="catalytic activity">
    <reaction evidence="8">
        <text>L-seryl-[protein] + ATP = O-phospho-L-seryl-[protein] + ADP + H(+)</text>
        <dbReference type="Rhea" id="RHEA:17989"/>
        <dbReference type="Rhea" id="RHEA-COMP:9863"/>
        <dbReference type="Rhea" id="RHEA-COMP:11604"/>
        <dbReference type="ChEBI" id="CHEBI:15378"/>
        <dbReference type="ChEBI" id="CHEBI:29999"/>
        <dbReference type="ChEBI" id="CHEBI:30616"/>
        <dbReference type="ChEBI" id="CHEBI:83421"/>
        <dbReference type="ChEBI" id="CHEBI:456216"/>
        <dbReference type="EC" id="2.7.11.1"/>
    </reaction>
</comment>
<keyword evidence="11" id="KW-1185">Reference proteome</keyword>
<dbReference type="EMBL" id="CAMKVN010002374">
    <property type="protein sequence ID" value="CAI2180802.1"/>
    <property type="molecule type" value="Genomic_DNA"/>
</dbReference>
<evidence type="ECO:0000256" key="2">
    <source>
        <dbReference type="ARBA" id="ARBA00022527"/>
    </source>
</evidence>
<keyword evidence="4" id="KW-0547">Nucleotide-binding</keyword>
<evidence type="ECO:0000256" key="4">
    <source>
        <dbReference type="ARBA" id="ARBA00022741"/>
    </source>
</evidence>
<dbReference type="InterPro" id="IPR000719">
    <property type="entry name" value="Prot_kinase_dom"/>
</dbReference>
<evidence type="ECO:0000259" key="9">
    <source>
        <dbReference type="PROSITE" id="PS50011"/>
    </source>
</evidence>
<dbReference type="PANTHER" id="PTHR24363:SF0">
    <property type="entry name" value="SERINE_THREONINE KINASE LIKE DOMAIN CONTAINING 1"/>
    <property type="match status" value="1"/>
</dbReference>
<dbReference type="GO" id="GO:0004674">
    <property type="term" value="F:protein serine/threonine kinase activity"/>
    <property type="evidence" value="ECO:0007669"/>
    <property type="project" value="UniProtKB-KW"/>
</dbReference>
<keyword evidence="3" id="KW-0808">Transferase</keyword>
<organism evidence="10 11">
    <name type="scientific">Funneliformis geosporum</name>
    <dbReference type="NCBI Taxonomy" id="1117311"/>
    <lineage>
        <taxon>Eukaryota</taxon>
        <taxon>Fungi</taxon>
        <taxon>Fungi incertae sedis</taxon>
        <taxon>Mucoromycota</taxon>
        <taxon>Glomeromycotina</taxon>
        <taxon>Glomeromycetes</taxon>
        <taxon>Glomerales</taxon>
        <taxon>Glomeraceae</taxon>
        <taxon>Funneliformis</taxon>
    </lineage>
</organism>
<dbReference type="Gene3D" id="1.10.510.10">
    <property type="entry name" value="Transferase(Phosphotransferase) domain 1"/>
    <property type="match status" value="1"/>
</dbReference>
<dbReference type="Pfam" id="PF00069">
    <property type="entry name" value="Pkinase"/>
    <property type="match status" value="1"/>
</dbReference>
<proteinExistence type="predicted"/>
<evidence type="ECO:0000256" key="6">
    <source>
        <dbReference type="ARBA" id="ARBA00022840"/>
    </source>
</evidence>
<keyword evidence="6" id="KW-0067">ATP-binding</keyword>